<comment type="caution">
    <text evidence="2">The sequence shown here is derived from an EMBL/GenBank/DDBJ whole genome shotgun (WGS) entry which is preliminary data.</text>
</comment>
<sequence>MDIQLEPAMLRVTLPHNDHQSCRTATAQILQAERAAVTAASMPVSCCREAPGCRAEQWRAPCQDLILGAVLATAFIFIITLLTQQHFVSPYFLQHA</sequence>
<keyword evidence="1" id="KW-0472">Membrane</keyword>
<keyword evidence="3" id="KW-1185">Reference proteome</keyword>
<dbReference type="AlphaFoldDB" id="A0A5B7GP60"/>
<evidence type="ECO:0000313" key="2">
    <source>
        <dbReference type="EMBL" id="MPC61911.1"/>
    </source>
</evidence>
<organism evidence="2 3">
    <name type="scientific">Portunus trituberculatus</name>
    <name type="common">Swimming crab</name>
    <name type="synonym">Neptunus trituberculatus</name>
    <dbReference type="NCBI Taxonomy" id="210409"/>
    <lineage>
        <taxon>Eukaryota</taxon>
        <taxon>Metazoa</taxon>
        <taxon>Ecdysozoa</taxon>
        <taxon>Arthropoda</taxon>
        <taxon>Crustacea</taxon>
        <taxon>Multicrustacea</taxon>
        <taxon>Malacostraca</taxon>
        <taxon>Eumalacostraca</taxon>
        <taxon>Eucarida</taxon>
        <taxon>Decapoda</taxon>
        <taxon>Pleocyemata</taxon>
        <taxon>Brachyura</taxon>
        <taxon>Eubrachyura</taxon>
        <taxon>Portunoidea</taxon>
        <taxon>Portunidae</taxon>
        <taxon>Portuninae</taxon>
        <taxon>Portunus</taxon>
    </lineage>
</organism>
<keyword evidence="1" id="KW-0812">Transmembrane</keyword>
<dbReference type="EMBL" id="VSRR010019089">
    <property type="protein sequence ID" value="MPC61911.1"/>
    <property type="molecule type" value="Genomic_DNA"/>
</dbReference>
<feature type="transmembrane region" description="Helical" evidence="1">
    <location>
        <begin position="65"/>
        <end position="83"/>
    </location>
</feature>
<dbReference type="Proteomes" id="UP000324222">
    <property type="component" value="Unassembled WGS sequence"/>
</dbReference>
<evidence type="ECO:0000313" key="3">
    <source>
        <dbReference type="Proteomes" id="UP000324222"/>
    </source>
</evidence>
<gene>
    <name evidence="2" type="ORF">E2C01_055988</name>
</gene>
<protein>
    <submittedName>
        <fullName evidence="2">Uncharacterized protein</fullName>
    </submittedName>
</protein>
<proteinExistence type="predicted"/>
<name>A0A5B7GP60_PORTR</name>
<reference evidence="2 3" key="1">
    <citation type="submission" date="2019-05" db="EMBL/GenBank/DDBJ databases">
        <title>Another draft genome of Portunus trituberculatus and its Hox gene families provides insights of decapod evolution.</title>
        <authorList>
            <person name="Jeong J.-H."/>
            <person name="Song I."/>
            <person name="Kim S."/>
            <person name="Choi T."/>
            <person name="Kim D."/>
            <person name="Ryu S."/>
            <person name="Kim W."/>
        </authorList>
    </citation>
    <scope>NUCLEOTIDE SEQUENCE [LARGE SCALE GENOMIC DNA]</scope>
    <source>
        <tissue evidence="2">Muscle</tissue>
    </source>
</reference>
<evidence type="ECO:0000256" key="1">
    <source>
        <dbReference type="SAM" id="Phobius"/>
    </source>
</evidence>
<accession>A0A5B7GP60</accession>
<keyword evidence="1" id="KW-1133">Transmembrane helix</keyword>